<evidence type="ECO:0008006" key="3">
    <source>
        <dbReference type="Google" id="ProtNLM"/>
    </source>
</evidence>
<reference evidence="1 2" key="1">
    <citation type="submission" date="2018-06" db="EMBL/GenBank/DDBJ databases">
        <title>Paenibacillus montanisoli sp. nov., isolated from mountain area soil.</title>
        <authorList>
            <person name="Wu M."/>
        </authorList>
    </citation>
    <scope>NUCLEOTIDE SEQUENCE [LARGE SCALE GENOMIC DNA]</scope>
    <source>
        <strain evidence="1 2">RA17</strain>
    </source>
</reference>
<dbReference type="Proteomes" id="UP000249260">
    <property type="component" value="Unassembled WGS sequence"/>
</dbReference>
<dbReference type="AlphaFoldDB" id="A0A328U5Z4"/>
<dbReference type="RefSeq" id="WP_112881113.1">
    <property type="nucleotide sequence ID" value="NZ_QLUW01000001.1"/>
</dbReference>
<dbReference type="Pfam" id="PF06042">
    <property type="entry name" value="NTP_transf_6"/>
    <property type="match status" value="1"/>
</dbReference>
<dbReference type="PANTHER" id="PTHR39166:SF1">
    <property type="entry name" value="BLL1166 PROTEIN"/>
    <property type="match status" value="1"/>
</dbReference>
<gene>
    <name evidence="1" type="ORF">DL346_05935</name>
</gene>
<evidence type="ECO:0000313" key="1">
    <source>
        <dbReference type="EMBL" id="RAP77989.1"/>
    </source>
</evidence>
<name>A0A328U5Z4_9BACL</name>
<sequence>MSPEAALTLRLMKIVANNESLMQDLETARSLRLPQCYIAAGYIRNLVWDYLHGFGNRSLHDDIDVVYYDPANCGEGRDRELEYLLRSATGNAKWSVKNQARMHLRNGTSQYLSTEDAIKRWPETVTSIGARLNDDNELELCHPNGLSDLFRLEVRKSPYFEDRSHYLERVRKKRWQEHWPMITIYE</sequence>
<dbReference type="EMBL" id="QLUW01000001">
    <property type="protein sequence ID" value="RAP77989.1"/>
    <property type="molecule type" value="Genomic_DNA"/>
</dbReference>
<evidence type="ECO:0000313" key="2">
    <source>
        <dbReference type="Proteomes" id="UP000249260"/>
    </source>
</evidence>
<accession>A0A328U5Z4</accession>
<dbReference type="PANTHER" id="PTHR39166">
    <property type="entry name" value="BLL1166 PROTEIN"/>
    <property type="match status" value="1"/>
</dbReference>
<dbReference type="OrthoDB" id="1901124at2"/>
<dbReference type="InterPro" id="IPR009267">
    <property type="entry name" value="NTP_transf_6"/>
</dbReference>
<organism evidence="1 2">
    <name type="scientific">Paenibacillus montanisoli</name>
    <dbReference type="NCBI Taxonomy" id="2081970"/>
    <lineage>
        <taxon>Bacteria</taxon>
        <taxon>Bacillati</taxon>
        <taxon>Bacillota</taxon>
        <taxon>Bacilli</taxon>
        <taxon>Bacillales</taxon>
        <taxon>Paenibacillaceae</taxon>
        <taxon>Paenibacillus</taxon>
    </lineage>
</organism>
<protein>
    <recommendedName>
        <fullName evidence="3">Nucleotidyltransferase family protein</fullName>
    </recommendedName>
</protein>
<keyword evidence="2" id="KW-1185">Reference proteome</keyword>
<proteinExistence type="predicted"/>
<comment type="caution">
    <text evidence="1">The sequence shown here is derived from an EMBL/GenBank/DDBJ whole genome shotgun (WGS) entry which is preliminary data.</text>
</comment>